<evidence type="ECO:0000256" key="1">
    <source>
        <dbReference type="SAM" id="MobiDB-lite"/>
    </source>
</evidence>
<proteinExistence type="predicted"/>
<accession>A0A9C7C0Q0</accession>
<protein>
    <submittedName>
        <fullName evidence="3">Uncharacterized protein</fullName>
    </submittedName>
</protein>
<sequence>MDSIKTLICLLLLVIVVGIVAFTIHQSPIISGILAGTALIGTLASLAGGGGATGKLGKAFGRRGGNKHGQTGKKNKTKQKPTNKTKQSPSIKKKGKRSFFKFLKRR</sequence>
<keyword evidence="2" id="KW-0812">Transmembrane</keyword>
<keyword evidence="2" id="KW-1133">Transmembrane helix</keyword>
<evidence type="ECO:0000256" key="2">
    <source>
        <dbReference type="SAM" id="Phobius"/>
    </source>
</evidence>
<feature type="compositionally biased region" description="Basic residues" evidence="1">
    <location>
        <begin position="91"/>
        <end position="106"/>
    </location>
</feature>
<name>A0A9C7C0Q0_9VIRU</name>
<keyword evidence="2" id="KW-0472">Membrane</keyword>
<feature type="region of interest" description="Disordered" evidence="1">
    <location>
        <begin position="57"/>
        <end position="106"/>
    </location>
</feature>
<feature type="transmembrane region" description="Helical" evidence="2">
    <location>
        <begin position="30"/>
        <end position="53"/>
    </location>
</feature>
<evidence type="ECO:0000313" key="3">
    <source>
        <dbReference type="EMBL" id="BDT63559.1"/>
    </source>
</evidence>
<organism evidence="3">
    <name type="scientific">Pasiphaea japonica whispovirus</name>
    <dbReference type="NCBI Taxonomy" id="2984286"/>
    <lineage>
        <taxon>Viruses</taxon>
        <taxon>Viruses incertae sedis</taxon>
        <taxon>Naldaviricetes</taxon>
        <taxon>Nimaviridae</taxon>
        <taxon>Whispovirus</taxon>
    </lineage>
</organism>
<dbReference type="EMBL" id="LC738885">
    <property type="protein sequence ID" value="BDT63559.1"/>
    <property type="molecule type" value="Genomic_DNA"/>
</dbReference>
<feature type="transmembrane region" description="Helical" evidence="2">
    <location>
        <begin position="7"/>
        <end position="24"/>
    </location>
</feature>
<feature type="compositionally biased region" description="Basic residues" evidence="1">
    <location>
        <begin position="60"/>
        <end position="83"/>
    </location>
</feature>
<reference evidence="3" key="1">
    <citation type="submission" date="2022-10" db="EMBL/GenBank/DDBJ databases">
        <title>Genome sequences of endogenous nimaviruses in decapod crustaceans.</title>
        <authorList>
            <person name="Kawato S."/>
            <person name="Nozaki R."/>
            <person name="Kondo H."/>
            <person name="Hirono I."/>
        </authorList>
    </citation>
    <scope>NUCLEOTIDE SEQUENCE</scope>
    <source>
        <strain evidence="3">Toyama2020</strain>
    </source>
</reference>